<feature type="region of interest" description="Disordered" evidence="1">
    <location>
        <begin position="345"/>
        <end position="365"/>
    </location>
</feature>
<protein>
    <submittedName>
        <fullName evidence="3">Uncharacterized protein</fullName>
    </submittedName>
</protein>
<keyword evidence="2" id="KW-1133">Transmembrane helix</keyword>
<feature type="transmembrane region" description="Helical" evidence="2">
    <location>
        <begin position="220"/>
        <end position="238"/>
    </location>
</feature>
<evidence type="ECO:0000313" key="4">
    <source>
        <dbReference type="Proteomes" id="UP000184693"/>
    </source>
</evidence>
<organism evidence="3 4">
    <name type="scientific">Paraburkholderia phenazinium</name>
    <dbReference type="NCBI Taxonomy" id="60549"/>
    <lineage>
        <taxon>Bacteria</taxon>
        <taxon>Pseudomonadati</taxon>
        <taxon>Pseudomonadota</taxon>
        <taxon>Betaproteobacteria</taxon>
        <taxon>Burkholderiales</taxon>
        <taxon>Burkholderiaceae</taxon>
        <taxon>Paraburkholderia</taxon>
    </lineage>
</organism>
<reference evidence="3 4" key="1">
    <citation type="submission" date="2016-11" db="EMBL/GenBank/DDBJ databases">
        <authorList>
            <person name="Jaros S."/>
            <person name="Januszkiewicz K."/>
            <person name="Wedrychowicz H."/>
        </authorList>
    </citation>
    <scope>NUCLEOTIDE SEQUENCE [LARGE SCALE GENOMIC DNA]</scope>
    <source>
        <strain evidence="3 4">GAS86</strain>
    </source>
</reference>
<evidence type="ECO:0000256" key="1">
    <source>
        <dbReference type="SAM" id="MobiDB-lite"/>
    </source>
</evidence>
<dbReference type="Proteomes" id="UP000184693">
    <property type="component" value="Unassembled WGS sequence"/>
</dbReference>
<sequence length="365" mass="38412">MRTLELGPTPLPRALSGRSSATLAPAVTGERAKSLVGQLQLECEAMARHALQHGLAVPAELIAQLSALIDSADGADVDATMAAAPRRSPETPGARARELAAMHRKLAHAVAPATPQGITLLDTERRRGQRFAWLGPVPLIRVLTVASVLFLLAVVVTGLPAEVSSANMQRGFLASSGSTLLWNTLFLLFCAGLGASFATLFHAHRYVANSTYDPKFDASYGARLILGVIAGLILVEMLPADLFRSGPMNSFGKPSLAMLGGFSATAVHRLLQRLVDTVETLVRGDGSTQVNATLDAQRAHAATERIQSQSDLAARLLELQQALDAGTTPVEIRQRLGDFTRAMLSPESAPSASTAVDGAASTGQE</sequence>
<keyword evidence="2" id="KW-0472">Membrane</keyword>
<feature type="transmembrane region" description="Helical" evidence="2">
    <location>
        <begin position="139"/>
        <end position="159"/>
    </location>
</feature>
<dbReference type="EMBL" id="FSRM01000002">
    <property type="protein sequence ID" value="SIO51190.1"/>
    <property type="molecule type" value="Genomic_DNA"/>
</dbReference>
<accession>A0A1N6K3S4</accession>
<dbReference type="AlphaFoldDB" id="A0A1N6K3S4"/>
<keyword evidence="2" id="KW-0812">Transmembrane</keyword>
<dbReference type="RefSeq" id="WP_074267852.1">
    <property type="nucleotide sequence ID" value="NZ_FSRM01000002.1"/>
</dbReference>
<feature type="transmembrane region" description="Helical" evidence="2">
    <location>
        <begin position="180"/>
        <end position="200"/>
    </location>
</feature>
<proteinExistence type="predicted"/>
<name>A0A1N6K3S4_9BURK</name>
<evidence type="ECO:0000313" key="3">
    <source>
        <dbReference type="EMBL" id="SIO51190.1"/>
    </source>
</evidence>
<gene>
    <name evidence="3" type="ORF">SAMN05444168_5943</name>
</gene>
<evidence type="ECO:0000256" key="2">
    <source>
        <dbReference type="SAM" id="Phobius"/>
    </source>
</evidence>